<dbReference type="Proteomes" id="UP001165363">
    <property type="component" value="Unassembled WGS sequence"/>
</dbReference>
<evidence type="ECO:0000313" key="4">
    <source>
        <dbReference type="Proteomes" id="UP001165363"/>
    </source>
</evidence>
<evidence type="ECO:0000256" key="1">
    <source>
        <dbReference type="SAM" id="MobiDB-lite"/>
    </source>
</evidence>
<feature type="chain" id="PRO_5047489706" evidence="2">
    <location>
        <begin position="21"/>
        <end position="108"/>
    </location>
</feature>
<accession>A0ABT0RL48</accession>
<name>A0ABT0RL48_9SPHN</name>
<evidence type="ECO:0000313" key="3">
    <source>
        <dbReference type="EMBL" id="MCL6683374.1"/>
    </source>
</evidence>
<feature type="signal peptide" evidence="2">
    <location>
        <begin position="1"/>
        <end position="20"/>
    </location>
</feature>
<sequence length="108" mass="10602">MFKTLMAGALLTLGAGVALGQTEIPPDSTAPATADVQATAKEDPAPAAGAAASTDAQASAKADPAANADVSASGETDAKADLADARKAKKAKQKAECLKVNVGKPHDC</sequence>
<dbReference type="RefSeq" id="WP_249847300.1">
    <property type="nucleotide sequence ID" value="NZ_JAMGBD010000001.1"/>
</dbReference>
<feature type="compositionally biased region" description="Low complexity" evidence="1">
    <location>
        <begin position="45"/>
        <end position="73"/>
    </location>
</feature>
<gene>
    <name evidence="3" type="ORF">LZ536_05580</name>
</gene>
<keyword evidence="4" id="KW-1185">Reference proteome</keyword>
<comment type="caution">
    <text evidence="3">The sequence shown here is derived from an EMBL/GenBank/DDBJ whole genome shotgun (WGS) entry which is preliminary data.</text>
</comment>
<organism evidence="3 4">
    <name type="scientific">Sphingomonas alba</name>
    <dbReference type="NCBI Taxonomy" id="2908208"/>
    <lineage>
        <taxon>Bacteria</taxon>
        <taxon>Pseudomonadati</taxon>
        <taxon>Pseudomonadota</taxon>
        <taxon>Alphaproteobacteria</taxon>
        <taxon>Sphingomonadales</taxon>
        <taxon>Sphingomonadaceae</taxon>
        <taxon>Sphingomonas</taxon>
    </lineage>
</organism>
<feature type="region of interest" description="Disordered" evidence="1">
    <location>
        <begin position="21"/>
        <end position="78"/>
    </location>
</feature>
<evidence type="ECO:0000256" key="2">
    <source>
        <dbReference type="SAM" id="SignalP"/>
    </source>
</evidence>
<reference evidence="3" key="1">
    <citation type="submission" date="2022-05" db="EMBL/GenBank/DDBJ databases">
        <authorList>
            <person name="Jo J.-H."/>
            <person name="Im W.-T."/>
        </authorList>
    </citation>
    <scope>NUCLEOTIDE SEQUENCE</scope>
    <source>
        <strain evidence="3">SE158</strain>
    </source>
</reference>
<protein>
    <submittedName>
        <fullName evidence="3">Uncharacterized protein</fullName>
    </submittedName>
</protein>
<dbReference type="EMBL" id="JAMGBD010000001">
    <property type="protein sequence ID" value="MCL6683374.1"/>
    <property type="molecule type" value="Genomic_DNA"/>
</dbReference>
<proteinExistence type="predicted"/>
<keyword evidence="2" id="KW-0732">Signal</keyword>